<keyword evidence="2" id="KW-0732">Signal</keyword>
<dbReference type="Pfam" id="PF00048">
    <property type="entry name" value="IL8"/>
    <property type="match status" value="1"/>
</dbReference>
<dbReference type="InParanoid" id="A0A665WR85"/>
<dbReference type="GO" id="GO:0005615">
    <property type="term" value="C:extracellular space"/>
    <property type="evidence" value="ECO:0007669"/>
    <property type="project" value="UniProtKB-KW"/>
</dbReference>
<evidence type="ECO:0000313" key="4">
    <source>
        <dbReference type="Ensembl" id="ENSENLP00000046528.1"/>
    </source>
</evidence>
<reference evidence="4" key="3">
    <citation type="submission" date="2025-09" db="UniProtKB">
        <authorList>
            <consortium name="Ensembl"/>
        </authorList>
    </citation>
    <scope>IDENTIFICATION</scope>
</reference>
<dbReference type="Gene3D" id="2.40.50.40">
    <property type="match status" value="1"/>
</dbReference>
<dbReference type="GO" id="GO:0008009">
    <property type="term" value="F:chemokine activity"/>
    <property type="evidence" value="ECO:0007669"/>
    <property type="project" value="InterPro"/>
</dbReference>
<protein>
    <recommendedName>
        <fullName evidence="3">Chemokine interleukin-8-like domain-containing protein</fullName>
    </recommendedName>
</protein>
<dbReference type="GO" id="GO:0006955">
    <property type="term" value="P:immune response"/>
    <property type="evidence" value="ECO:0007669"/>
    <property type="project" value="InterPro"/>
</dbReference>
<accession>A0A665WR85</accession>
<proteinExistence type="predicted"/>
<dbReference type="Proteomes" id="UP000472264">
    <property type="component" value="Chromosome 20"/>
</dbReference>
<keyword evidence="5" id="KW-1185">Reference proteome</keyword>
<dbReference type="InterPro" id="IPR036048">
    <property type="entry name" value="Interleukin_8-like_sf"/>
</dbReference>
<dbReference type="Ensembl" id="ENSENLT00000047665.1">
    <property type="protein sequence ID" value="ENSENLP00000046528.1"/>
    <property type="gene ID" value="ENSENLG00000019723.1"/>
</dbReference>
<feature type="domain" description="Chemokine interleukin-8-like" evidence="3">
    <location>
        <begin position="33"/>
        <end position="83"/>
    </location>
</feature>
<organism evidence="4 5">
    <name type="scientific">Echeneis naucrates</name>
    <name type="common">Live sharksucker</name>
    <dbReference type="NCBI Taxonomy" id="173247"/>
    <lineage>
        <taxon>Eukaryota</taxon>
        <taxon>Metazoa</taxon>
        <taxon>Chordata</taxon>
        <taxon>Craniata</taxon>
        <taxon>Vertebrata</taxon>
        <taxon>Euteleostomi</taxon>
        <taxon>Actinopterygii</taxon>
        <taxon>Neopterygii</taxon>
        <taxon>Teleostei</taxon>
        <taxon>Neoteleostei</taxon>
        <taxon>Acanthomorphata</taxon>
        <taxon>Carangaria</taxon>
        <taxon>Carangiformes</taxon>
        <taxon>Echeneidae</taxon>
        <taxon>Echeneis</taxon>
    </lineage>
</organism>
<evidence type="ECO:0000256" key="1">
    <source>
        <dbReference type="ARBA" id="ARBA00022514"/>
    </source>
</evidence>
<keyword evidence="1" id="KW-0202">Cytokine</keyword>
<reference evidence="4" key="2">
    <citation type="submission" date="2025-08" db="UniProtKB">
        <authorList>
            <consortium name="Ensembl"/>
        </authorList>
    </citation>
    <scope>IDENTIFICATION</scope>
</reference>
<reference evidence="4" key="1">
    <citation type="submission" date="2021-04" db="EMBL/GenBank/DDBJ databases">
        <authorList>
            <consortium name="Wellcome Sanger Institute Data Sharing"/>
        </authorList>
    </citation>
    <scope>NUCLEOTIDE SEQUENCE [LARGE SCALE GENOMIC DNA]</scope>
</reference>
<evidence type="ECO:0000313" key="5">
    <source>
        <dbReference type="Proteomes" id="UP000472264"/>
    </source>
</evidence>
<name>A0A665WR85_ECHNA</name>
<dbReference type="InterPro" id="IPR001811">
    <property type="entry name" value="Chemokine_IL8-like_dom"/>
</dbReference>
<feature type="chain" id="PRO_5025520601" description="Chemokine interleukin-8-like domain-containing protein" evidence="2">
    <location>
        <begin position="19"/>
        <end position="141"/>
    </location>
</feature>
<dbReference type="SUPFAM" id="SSF54117">
    <property type="entry name" value="Interleukin 8-like chemokines"/>
    <property type="match status" value="1"/>
</dbReference>
<dbReference type="AlphaFoldDB" id="A0A665WR85"/>
<feature type="signal peptide" evidence="2">
    <location>
        <begin position="1"/>
        <end position="18"/>
    </location>
</feature>
<evidence type="ECO:0000256" key="2">
    <source>
        <dbReference type="SAM" id="SignalP"/>
    </source>
</evidence>
<evidence type="ECO:0000259" key="3">
    <source>
        <dbReference type="Pfam" id="PF00048"/>
    </source>
</evidence>
<sequence length="141" mass="15689">MSVRILFIALLLLPGCLCQRGLRHRPQKPVPLCCTKVSPANVSADVTGGPTRQSAHGSCVEALIFSTNNGKVCVDPAAEWTETCKSNIMRGTNIHIQRHSCCEYVDTVLITYKDIKFKLKNDQQTLHSSRHHAHFENIALH</sequence>